<dbReference type="GO" id="GO:0005737">
    <property type="term" value="C:cytoplasm"/>
    <property type="evidence" value="ECO:0007669"/>
    <property type="project" value="TreeGrafter"/>
</dbReference>
<dbReference type="EC" id="2.7.11.1" evidence="1"/>
<dbReference type="GO" id="GO:0007059">
    <property type="term" value="P:chromosome segregation"/>
    <property type="evidence" value="ECO:0007669"/>
    <property type="project" value="TreeGrafter"/>
</dbReference>
<dbReference type="PANTHER" id="PTHR43671:SF13">
    <property type="entry name" value="SERINE_THREONINE-PROTEIN KINASE NEK2"/>
    <property type="match status" value="1"/>
</dbReference>
<evidence type="ECO:0000313" key="8">
    <source>
        <dbReference type="Proteomes" id="UP001208570"/>
    </source>
</evidence>
<reference evidence="7" key="1">
    <citation type="journal article" date="2023" name="Mol. Biol. Evol.">
        <title>Third-Generation Sequencing Reveals the Adaptive Role of the Epigenome in Three Deep-Sea Polychaetes.</title>
        <authorList>
            <person name="Perez M."/>
            <person name="Aroh O."/>
            <person name="Sun Y."/>
            <person name="Lan Y."/>
            <person name="Juniper S.K."/>
            <person name="Young C.R."/>
            <person name="Angers B."/>
            <person name="Qian P.Y."/>
        </authorList>
    </citation>
    <scope>NUCLEOTIDE SEQUENCE</scope>
    <source>
        <strain evidence="7">P08H-3</strain>
    </source>
</reference>
<dbReference type="InterPro" id="IPR050660">
    <property type="entry name" value="NEK_Ser/Thr_kinase"/>
</dbReference>
<evidence type="ECO:0000259" key="6">
    <source>
        <dbReference type="PROSITE" id="PS50011"/>
    </source>
</evidence>
<keyword evidence="4" id="KW-0418">Kinase</keyword>
<dbReference type="InterPro" id="IPR000719">
    <property type="entry name" value="Prot_kinase_dom"/>
</dbReference>
<dbReference type="Pfam" id="PF00069">
    <property type="entry name" value="Pkinase"/>
    <property type="match status" value="1"/>
</dbReference>
<gene>
    <name evidence="7" type="ORF">LSH36_144g03012</name>
</gene>
<sequence length="347" mass="40051">MLLKIKDYKELELLYGGMYGPCYKIQRLKDGKYFTWKVIAFDANDEEQLKRIESEIDIVEHLDHENIVKYYGHAIAFAEGGRGSHNVYIIMEYCEGGSLLNLTRKVEEHVCTYSEGYIWMVLYQLILALGECHKKKNDGNIILLRNLKPSKVFLTRDMKVKLGDFSCSRILDAKTRAATVTGTPLYMAPELYRHEMYNEKCDIWSLGCLIYEMCALKPPFVGNDQSELAQNIMGRKAADIPSKYSSDLRRIIKTMLEKEPLTRPSAKMLACEIIRLVHSEASFCDDKGRIKVDSIVETKGPLDEMDDYRESDASRAFHFAEELRKKFEKTFVEVGNTTDQWQKKEQA</sequence>
<evidence type="ECO:0000256" key="4">
    <source>
        <dbReference type="ARBA" id="ARBA00022777"/>
    </source>
</evidence>
<dbReference type="SUPFAM" id="SSF56112">
    <property type="entry name" value="Protein kinase-like (PK-like)"/>
    <property type="match status" value="1"/>
</dbReference>
<dbReference type="GO" id="GO:0005634">
    <property type="term" value="C:nucleus"/>
    <property type="evidence" value="ECO:0007669"/>
    <property type="project" value="TreeGrafter"/>
</dbReference>
<keyword evidence="5" id="KW-0067">ATP-binding</keyword>
<evidence type="ECO:0000256" key="5">
    <source>
        <dbReference type="ARBA" id="ARBA00022840"/>
    </source>
</evidence>
<name>A0AAD9JW30_9ANNE</name>
<keyword evidence="2" id="KW-0808">Transferase</keyword>
<evidence type="ECO:0000256" key="3">
    <source>
        <dbReference type="ARBA" id="ARBA00022741"/>
    </source>
</evidence>
<evidence type="ECO:0000313" key="7">
    <source>
        <dbReference type="EMBL" id="KAK2159876.1"/>
    </source>
</evidence>
<organism evidence="7 8">
    <name type="scientific">Paralvinella palmiformis</name>
    <dbReference type="NCBI Taxonomy" id="53620"/>
    <lineage>
        <taxon>Eukaryota</taxon>
        <taxon>Metazoa</taxon>
        <taxon>Spiralia</taxon>
        <taxon>Lophotrochozoa</taxon>
        <taxon>Annelida</taxon>
        <taxon>Polychaeta</taxon>
        <taxon>Sedentaria</taxon>
        <taxon>Canalipalpata</taxon>
        <taxon>Terebellida</taxon>
        <taxon>Terebelliformia</taxon>
        <taxon>Alvinellidae</taxon>
        <taxon>Paralvinella</taxon>
    </lineage>
</organism>
<dbReference type="AlphaFoldDB" id="A0AAD9JW30"/>
<evidence type="ECO:0000256" key="1">
    <source>
        <dbReference type="ARBA" id="ARBA00012513"/>
    </source>
</evidence>
<feature type="domain" description="Protein kinase" evidence="6">
    <location>
        <begin position="8"/>
        <end position="281"/>
    </location>
</feature>
<keyword evidence="8" id="KW-1185">Reference proteome</keyword>
<comment type="caution">
    <text evidence="7">The sequence shown here is derived from an EMBL/GenBank/DDBJ whole genome shotgun (WGS) entry which is preliminary data.</text>
</comment>
<dbReference type="EMBL" id="JAODUP010000144">
    <property type="protein sequence ID" value="KAK2159876.1"/>
    <property type="molecule type" value="Genomic_DNA"/>
</dbReference>
<dbReference type="Proteomes" id="UP001208570">
    <property type="component" value="Unassembled WGS sequence"/>
</dbReference>
<accession>A0AAD9JW30</accession>
<protein>
    <recommendedName>
        <fullName evidence="1">non-specific serine/threonine protein kinase</fullName>
        <ecNumber evidence="1">2.7.11.1</ecNumber>
    </recommendedName>
</protein>
<dbReference type="GO" id="GO:0005524">
    <property type="term" value="F:ATP binding"/>
    <property type="evidence" value="ECO:0007669"/>
    <property type="project" value="UniProtKB-KW"/>
</dbReference>
<keyword evidence="3" id="KW-0547">Nucleotide-binding</keyword>
<dbReference type="PROSITE" id="PS50011">
    <property type="entry name" value="PROTEIN_KINASE_DOM"/>
    <property type="match status" value="1"/>
</dbReference>
<dbReference type="Gene3D" id="3.30.200.20">
    <property type="entry name" value="Phosphorylase Kinase, domain 1"/>
    <property type="match status" value="1"/>
</dbReference>
<dbReference type="GO" id="GO:0004674">
    <property type="term" value="F:protein serine/threonine kinase activity"/>
    <property type="evidence" value="ECO:0007669"/>
    <property type="project" value="UniProtKB-EC"/>
</dbReference>
<dbReference type="PANTHER" id="PTHR43671">
    <property type="entry name" value="SERINE/THREONINE-PROTEIN KINASE NEK"/>
    <property type="match status" value="1"/>
</dbReference>
<proteinExistence type="predicted"/>
<dbReference type="InterPro" id="IPR011009">
    <property type="entry name" value="Kinase-like_dom_sf"/>
</dbReference>
<dbReference type="Gene3D" id="1.10.510.10">
    <property type="entry name" value="Transferase(Phosphotransferase) domain 1"/>
    <property type="match status" value="1"/>
</dbReference>
<evidence type="ECO:0000256" key="2">
    <source>
        <dbReference type="ARBA" id="ARBA00022679"/>
    </source>
</evidence>
<dbReference type="GO" id="GO:0005813">
    <property type="term" value="C:centrosome"/>
    <property type="evidence" value="ECO:0007669"/>
    <property type="project" value="TreeGrafter"/>
</dbReference>